<dbReference type="GO" id="GO:0006518">
    <property type="term" value="P:peptide metabolic process"/>
    <property type="evidence" value="ECO:0007669"/>
    <property type="project" value="TreeGrafter"/>
</dbReference>
<dbReference type="Gene3D" id="2.60.40.1120">
    <property type="entry name" value="Carboxypeptidase-like, regulatory domain"/>
    <property type="match status" value="4"/>
</dbReference>
<dbReference type="InterPro" id="IPR050753">
    <property type="entry name" value="Peptidase_M14_domain"/>
</dbReference>
<dbReference type="Pfam" id="PF00246">
    <property type="entry name" value="Peptidase_M14"/>
    <property type="match status" value="2"/>
</dbReference>
<feature type="domain" description="Peptidase M14" evidence="11">
    <location>
        <begin position="58"/>
        <end position="359"/>
    </location>
</feature>
<dbReference type="FunFam" id="3.40.630.10:FF:000104">
    <property type="entry name" value="Silver, isoform N"/>
    <property type="match status" value="1"/>
</dbReference>
<dbReference type="Pfam" id="PF13620">
    <property type="entry name" value="CarboxypepD_reg"/>
    <property type="match status" value="3"/>
</dbReference>
<comment type="caution">
    <text evidence="8">Lacks conserved residue(s) required for the propagation of feature annotation.</text>
</comment>
<dbReference type="PROSITE" id="PS52035">
    <property type="entry name" value="PEPTIDASE_M14"/>
    <property type="match status" value="3"/>
</dbReference>
<evidence type="ECO:0000256" key="6">
    <source>
        <dbReference type="ARBA" id="ARBA00022833"/>
    </source>
</evidence>
<keyword evidence="10" id="KW-0732">Signal</keyword>
<dbReference type="FunFam" id="2.60.40.1120:FF:000016">
    <property type="entry name" value="carboxypeptidase D isoform X2"/>
    <property type="match status" value="1"/>
</dbReference>
<keyword evidence="9" id="KW-0472">Membrane</keyword>
<keyword evidence="7" id="KW-0325">Glycoprotein</keyword>
<evidence type="ECO:0000256" key="8">
    <source>
        <dbReference type="PROSITE-ProRule" id="PRU01379"/>
    </source>
</evidence>
<dbReference type="CDD" id="cd03858">
    <property type="entry name" value="M14_CP_N-E_like"/>
    <property type="match status" value="1"/>
</dbReference>
<dbReference type="CDD" id="cd11308">
    <property type="entry name" value="Peptidase_M14NE-CP-C_like"/>
    <property type="match status" value="2"/>
</dbReference>
<dbReference type="SUPFAM" id="SSF53187">
    <property type="entry name" value="Zn-dependent exopeptidases"/>
    <property type="match status" value="3"/>
</dbReference>
<dbReference type="GO" id="GO:0008270">
    <property type="term" value="F:zinc ion binding"/>
    <property type="evidence" value="ECO:0007669"/>
    <property type="project" value="InterPro"/>
</dbReference>
<keyword evidence="3" id="KW-0645">Protease</keyword>
<dbReference type="PRINTS" id="PR00765">
    <property type="entry name" value="CRBOXYPTASEA"/>
</dbReference>
<evidence type="ECO:0000256" key="4">
    <source>
        <dbReference type="ARBA" id="ARBA00022723"/>
    </source>
</evidence>
<keyword evidence="13" id="KW-1185">Reference proteome</keyword>
<keyword evidence="9" id="KW-1133">Transmembrane helix</keyword>
<protein>
    <submittedName>
        <fullName evidence="12">Uncharacterized protein, isoform C</fullName>
    </submittedName>
</protein>
<dbReference type="Gene3D" id="3.40.630.10">
    <property type="entry name" value="Zn peptidases"/>
    <property type="match status" value="4"/>
</dbReference>
<dbReference type="Proteomes" id="UP000007798">
    <property type="component" value="Unassembled WGS sequence"/>
</dbReference>
<dbReference type="InterPro" id="IPR008969">
    <property type="entry name" value="CarboxyPept-like_regulatory"/>
</dbReference>
<evidence type="ECO:0000256" key="3">
    <source>
        <dbReference type="ARBA" id="ARBA00022645"/>
    </source>
</evidence>
<evidence type="ECO:0000256" key="2">
    <source>
        <dbReference type="ARBA" id="ARBA00005988"/>
    </source>
</evidence>
<keyword evidence="9" id="KW-0812">Transmembrane</keyword>
<dbReference type="EMBL" id="CH963925">
    <property type="protein sequence ID" value="KRF98900.1"/>
    <property type="molecule type" value="Genomic_DNA"/>
</dbReference>
<comment type="cofactor">
    <cofactor evidence="1">
        <name>Zn(2+)</name>
        <dbReference type="ChEBI" id="CHEBI:29105"/>
    </cofactor>
</comment>
<proteinExistence type="inferred from homology"/>
<dbReference type="SUPFAM" id="SSF49464">
    <property type="entry name" value="Carboxypeptidase regulatory domain-like"/>
    <property type="match status" value="4"/>
</dbReference>
<evidence type="ECO:0000256" key="9">
    <source>
        <dbReference type="SAM" id="Phobius"/>
    </source>
</evidence>
<dbReference type="InterPro" id="IPR057246">
    <property type="entry name" value="CARBOXYPEPT_ZN_1"/>
</dbReference>
<keyword evidence="6" id="KW-0862">Zinc</keyword>
<feature type="domain" description="Peptidase M14" evidence="11">
    <location>
        <begin position="479"/>
        <end position="784"/>
    </location>
</feature>
<feature type="signal peptide" evidence="10">
    <location>
        <begin position="1"/>
        <end position="24"/>
    </location>
</feature>
<gene>
    <name evidence="12" type="primary">Dwil\GK16509</name>
    <name evidence="12" type="ORF">Dwil_GK16509</name>
</gene>
<dbReference type="InterPro" id="IPR057247">
    <property type="entry name" value="CARBOXYPEPT_ZN_2"/>
</dbReference>
<dbReference type="PROSITE" id="PS00132">
    <property type="entry name" value="CARBOXYPEPT_ZN_1"/>
    <property type="match status" value="1"/>
</dbReference>
<evidence type="ECO:0000313" key="13">
    <source>
        <dbReference type="Proteomes" id="UP000007798"/>
    </source>
</evidence>
<feature type="chain" id="PRO_5006387088" evidence="10">
    <location>
        <begin position="25"/>
        <end position="1477"/>
    </location>
</feature>
<accession>A0A0Q9WRL3</accession>
<dbReference type="GO" id="GO:0005615">
    <property type="term" value="C:extracellular space"/>
    <property type="evidence" value="ECO:0007669"/>
    <property type="project" value="TreeGrafter"/>
</dbReference>
<dbReference type="GO" id="GO:0016485">
    <property type="term" value="P:protein processing"/>
    <property type="evidence" value="ECO:0007669"/>
    <property type="project" value="TreeGrafter"/>
</dbReference>
<dbReference type="GO" id="GO:0004181">
    <property type="term" value="F:metallocarboxypeptidase activity"/>
    <property type="evidence" value="ECO:0007669"/>
    <property type="project" value="InterPro"/>
</dbReference>
<dbReference type="PANTHER" id="PTHR11532">
    <property type="entry name" value="PROTEASE M14 CARBOXYPEPTIDASE"/>
    <property type="match status" value="1"/>
</dbReference>
<keyword evidence="4" id="KW-0479">Metal-binding</keyword>
<feature type="transmembrane region" description="Helical" evidence="9">
    <location>
        <begin position="1349"/>
        <end position="1375"/>
    </location>
</feature>
<dbReference type="OrthoDB" id="10249045at2759"/>
<evidence type="ECO:0000256" key="1">
    <source>
        <dbReference type="ARBA" id="ARBA00001947"/>
    </source>
</evidence>
<dbReference type="InParanoid" id="A0A0Q9WRL3"/>
<dbReference type="InterPro" id="IPR000834">
    <property type="entry name" value="Peptidase_M14"/>
</dbReference>
<evidence type="ECO:0000259" key="11">
    <source>
        <dbReference type="PROSITE" id="PS52035"/>
    </source>
</evidence>
<feature type="active site" description="Proton donor/acceptor" evidence="8">
    <location>
        <position position="329"/>
    </location>
</feature>
<dbReference type="FunCoup" id="A0A0Q9WRL3">
    <property type="interactions" value="769"/>
</dbReference>
<dbReference type="SMR" id="A0A0Q9WRL3"/>
<comment type="similarity">
    <text evidence="2 8">Belongs to the peptidase M14 family.</text>
</comment>
<sequence length="1477" mass="167021">MPPALASSYVLVILKCICLVLTIASPTASSVNSISSDSSENAQVEVVEETENFLSNPHYLNNDEIGQLFKQIGGDYPHLAQAYSIGRSSQGRPLHALALNAPPTPDNEKTGDLLRPMVKLVANIQGDETLGRQIVLYMAEYLATSYDIDTDVQKLLNTTEIHFLPSCNPDGFAAAQEGHCESLPNYVGRGNAAGVDLNRDFPDRLQQPHVHQLRAQTRQPETAALAEWIVSKPFVLSANFHGGAVVASYPYDNSIAHNECCEESLTPDDRVFKQLAHTYSDNHPIMRRGNNCNDTFNGGITNGANWYELSGGMQDFNYAFTNCFELTIELSCCKFPLASTLPTEWQRNKRPLLELLRQAHIGIKGLVEDRNGYPIADASIIVSGLEDKPITTSKRGEYWRLLTPGIYSVYAAAFGYQSSTPQEIRVTNNNAEALRIDFKLLPLETKYDGNYHKVKVERAEPAEERKEKFDGFLTPTEFEHHNFTAMESFLRKITASYPSITRLYSIGKSVEGRDLWVLEIFATAGRPVPGVPEFKYVANMHGNEVVGKEMLLLLTKYLVERFGNDERVTRMVNNTRMHFLYSMNPDGYEMSHEGDRTGSAGRANAHGIDLNRNFPDQYGTDKFNNITEPEVEAVMNWTLSLPFVLSANLHGGSLVANYPYDDNENDFNDPYSRLRDGNINGRKLNPTEDHALFRHLALVYSRAHPTMHLGQPCELFRSEVFEEGITNGAQWYSVTGGMQDWNYVRAGCLELTIEMGCDKFPMANELRKYWHEHREPLLQFIEQANHGIHGFVRSSIGTPIAGAVIRLDGANHSIYSTPYGDYWKLALPGQHNVTVVADDFAPLRVEVEVPDAEPFGMRLDVTLMRDDPQHWASANDFRIIENVVNTRYHTNPELRERLAELENQNGQIATFGYADNEFSRYFNYLKLTSDIGEPEEHKFKLLVISSLFDTAAPLGREIMLNLIRHLVEGYKLKDTAVTDLLKHSIIYFLPQTQKFDEVFQIYNANNSVCDPVLADELAERILNPELEPARDMLLQFLHSERFDMMLTFSAGNSELIYPKGEPILEKFAHGIQRTEFNYSPLQCSSTSSRQMHQEVTERLSNLFYKLYNVPMFTLGLSCCRLPTHHEIASVWRTNIEKIKNFLALTQTGVNGLVQNDKGQPLREAFVRLLEHPMVYNVTKNAARFQLMLPKGLYGLEVSAPNYESRVVKIEVQQGQQIDVGTIRLHAFTLIRGEVTEIQSKKNNDLTSATTTVTKTSVTGIVLDNDNHPIRNAKVSVFKPAGLTHVRNFTNSLGEYRLSAVPLGILTLKVEAPRHFEATQVVHLVDPTLPTKNVIFHLKINEHVFGLPRFLFIIMASILIIVGVVICVLCAQFWFYKRHRGNKPYYNFSLLPQKGKEQFELDDDAGDDGETELFRSPIKRGMTIQPYFDEENLEHILHTDDDTDDNGMDDDMQPELDVADESGDEIVMLHNHGNRRRH</sequence>
<dbReference type="PANTHER" id="PTHR11532:SF62">
    <property type="entry name" value="CARBOXYPEPTIDASE D"/>
    <property type="match status" value="1"/>
</dbReference>
<evidence type="ECO:0000256" key="5">
    <source>
        <dbReference type="ARBA" id="ARBA00022801"/>
    </source>
</evidence>
<feature type="domain" description="Peptidase M14" evidence="11">
    <location>
        <begin position="887"/>
        <end position="1145"/>
    </location>
</feature>
<dbReference type="STRING" id="7260.A0A0Q9WRL3"/>
<keyword evidence="5" id="KW-0378">Hydrolase</keyword>
<evidence type="ECO:0000256" key="7">
    <source>
        <dbReference type="ARBA" id="ARBA00023180"/>
    </source>
</evidence>
<keyword evidence="3" id="KW-0121">Carboxypeptidase</keyword>
<reference evidence="12 13" key="1">
    <citation type="journal article" date="2007" name="Nature">
        <title>Evolution of genes and genomes on the Drosophila phylogeny.</title>
        <authorList>
            <consortium name="Drosophila 12 Genomes Consortium"/>
            <person name="Clark A.G."/>
            <person name="Eisen M.B."/>
            <person name="Smith D.R."/>
            <person name="Bergman C.M."/>
            <person name="Oliver B."/>
            <person name="Markow T.A."/>
            <person name="Kaufman T.C."/>
            <person name="Kellis M."/>
            <person name="Gelbart W."/>
            <person name="Iyer V.N."/>
            <person name="Pollard D.A."/>
            <person name="Sackton T.B."/>
            <person name="Larracuente A.M."/>
            <person name="Singh N.D."/>
            <person name="Abad J.P."/>
            <person name="Abt D.N."/>
            <person name="Adryan B."/>
            <person name="Aguade M."/>
            <person name="Akashi H."/>
            <person name="Anderson W.W."/>
            <person name="Aquadro C.F."/>
            <person name="Ardell D.H."/>
            <person name="Arguello R."/>
            <person name="Artieri C.G."/>
            <person name="Barbash D.A."/>
            <person name="Barker D."/>
            <person name="Barsanti P."/>
            <person name="Batterham P."/>
            <person name="Batzoglou S."/>
            <person name="Begun D."/>
            <person name="Bhutkar A."/>
            <person name="Blanco E."/>
            <person name="Bosak S.A."/>
            <person name="Bradley R.K."/>
            <person name="Brand A.D."/>
            <person name="Brent M.R."/>
            <person name="Brooks A.N."/>
            <person name="Brown R.H."/>
            <person name="Butlin R.K."/>
            <person name="Caggese C."/>
            <person name="Calvi B.R."/>
            <person name="Bernardo de Carvalho A."/>
            <person name="Caspi A."/>
            <person name="Castrezana S."/>
            <person name="Celniker S.E."/>
            <person name="Chang J.L."/>
            <person name="Chapple C."/>
            <person name="Chatterji S."/>
            <person name="Chinwalla A."/>
            <person name="Civetta A."/>
            <person name="Clifton S.W."/>
            <person name="Comeron J.M."/>
            <person name="Costello J.C."/>
            <person name="Coyne J.A."/>
            <person name="Daub J."/>
            <person name="David R.G."/>
            <person name="Delcher A.L."/>
            <person name="Delehaunty K."/>
            <person name="Do C.B."/>
            <person name="Ebling H."/>
            <person name="Edwards K."/>
            <person name="Eickbush T."/>
            <person name="Evans J.D."/>
            <person name="Filipski A."/>
            <person name="Findeiss S."/>
            <person name="Freyhult E."/>
            <person name="Fulton L."/>
            <person name="Fulton R."/>
            <person name="Garcia A.C."/>
            <person name="Gardiner A."/>
            <person name="Garfield D.A."/>
            <person name="Garvin B.E."/>
            <person name="Gibson G."/>
            <person name="Gilbert D."/>
            <person name="Gnerre S."/>
            <person name="Godfrey J."/>
            <person name="Good R."/>
            <person name="Gotea V."/>
            <person name="Gravely B."/>
            <person name="Greenberg A.J."/>
            <person name="Griffiths-Jones S."/>
            <person name="Gross S."/>
            <person name="Guigo R."/>
            <person name="Gustafson E.A."/>
            <person name="Haerty W."/>
            <person name="Hahn M.W."/>
            <person name="Halligan D.L."/>
            <person name="Halpern A.L."/>
            <person name="Halter G.M."/>
            <person name="Han M.V."/>
            <person name="Heger A."/>
            <person name="Hillier L."/>
            <person name="Hinrichs A.S."/>
            <person name="Holmes I."/>
            <person name="Hoskins R.A."/>
            <person name="Hubisz M.J."/>
            <person name="Hultmark D."/>
            <person name="Huntley M.A."/>
            <person name="Jaffe D.B."/>
            <person name="Jagadeeshan S."/>
            <person name="Jeck W.R."/>
            <person name="Johnson J."/>
            <person name="Jones C.D."/>
            <person name="Jordan W.C."/>
            <person name="Karpen G.H."/>
            <person name="Kataoka E."/>
            <person name="Keightley P.D."/>
            <person name="Kheradpour P."/>
            <person name="Kirkness E.F."/>
            <person name="Koerich L.B."/>
            <person name="Kristiansen K."/>
            <person name="Kudrna D."/>
            <person name="Kulathinal R.J."/>
            <person name="Kumar S."/>
            <person name="Kwok R."/>
            <person name="Lander E."/>
            <person name="Langley C.H."/>
            <person name="Lapoint R."/>
            <person name="Lazzaro B.P."/>
            <person name="Lee S.J."/>
            <person name="Levesque L."/>
            <person name="Li R."/>
            <person name="Lin C.F."/>
            <person name="Lin M.F."/>
            <person name="Lindblad-Toh K."/>
            <person name="Llopart A."/>
            <person name="Long M."/>
            <person name="Low L."/>
            <person name="Lozovsky E."/>
            <person name="Lu J."/>
            <person name="Luo M."/>
            <person name="Machado C.A."/>
            <person name="Makalowski W."/>
            <person name="Marzo M."/>
            <person name="Matsuda M."/>
            <person name="Matzkin L."/>
            <person name="McAllister B."/>
            <person name="McBride C.S."/>
            <person name="McKernan B."/>
            <person name="McKernan K."/>
            <person name="Mendez-Lago M."/>
            <person name="Minx P."/>
            <person name="Mollenhauer M.U."/>
            <person name="Montooth K."/>
            <person name="Mount S.M."/>
            <person name="Mu X."/>
            <person name="Myers E."/>
            <person name="Negre B."/>
            <person name="Newfeld S."/>
            <person name="Nielsen R."/>
            <person name="Noor M.A."/>
            <person name="O'Grady P."/>
            <person name="Pachter L."/>
            <person name="Papaceit M."/>
            <person name="Parisi M.J."/>
            <person name="Parisi M."/>
            <person name="Parts L."/>
            <person name="Pedersen J.S."/>
            <person name="Pesole G."/>
            <person name="Phillippy A.M."/>
            <person name="Ponting C.P."/>
            <person name="Pop M."/>
            <person name="Porcelli D."/>
            <person name="Powell J.R."/>
            <person name="Prohaska S."/>
            <person name="Pruitt K."/>
            <person name="Puig M."/>
            <person name="Quesneville H."/>
            <person name="Ram K.R."/>
            <person name="Rand D."/>
            <person name="Rasmussen M.D."/>
            <person name="Reed L.K."/>
            <person name="Reenan R."/>
            <person name="Reily A."/>
            <person name="Remington K.A."/>
            <person name="Rieger T.T."/>
            <person name="Ritchie M.G."/>
            <person name="Robin C."/>
            <person name="Rogers Y.H."/>
            <person name="Rohde C."/>
            <person name="Rozas J."/>
            <person name="Rubenfield M.J."/>
            <person name="Ruiz A."/>
            <person name="Russo S."/>
            <person name="Salzberg S.L."/>
            <person name="Sanchez-Gracia A."/>
            <person name="Saranga D.J."/>
            <person name="Sato H."/>
            <person name="Schaeffer S.W."/>
            <person name="Schatz M.C."/>
            <person name="Schlenke T."/>
            <person name="Schwartz R."/>
            <person name="Segarra C."/>
            <person name="Singh R.S."/>
            <person name="Sirot L."/>
            <person name="Sirota M."/>
            <person name="Sisneros N.B."/>
            <person name="Smith C.D."/>
            <person name="Smith T.F."/>
            <person name="Spieth J."/>
            <person name="Stage D.E."/>
            <person name="Stark A."/>
            <person name="Stephan W."/>
            <person name="Strausberg R.L."/>
            <person name="Strempel S."/>
            <person name="Sturgill D."/>
            <person name="Sutton G."/>
            <person name="Sutton G.G."/>
            <person name="Tao W."/>
            <person name="Teichmann S."/>
            <person name="Tobari Y.N."/>
            <person name="Tomimura Y."/>
            <person name="Tsolas J.M."/>
            <person name="Valente V.L."/>
            <person name="Venter E."/>
            <person name="Venter J.C."/>
            <person name="Vicario S."/>
            <person name="Vieira F.G."/>
            <person name="Vilella A.J."/>
            <person name="Villasante A."/>
            <person name="Walenz B."/>
            <person name="Wang J."/>
            <person name="Wasserman M."/>
            <person name="Watts T."/>
            <person name="Wilson D."/>
            <person name="Wilson R.K."/>
            <person name="Wing R.A."/>
            <person name="Wolfner M.F."/>
            <person name="Wong A."/>
            <person name="Wong G.K."/>
            <person name="Wu C.I."/>
            <person name="Wu G."/>
            <person name="Yamamoto D."/>
            <person name="Yang H.P."/>
            <person name="Yang S.P."/>
            <person name="Yorke J.A."/>
            <person name="Yoshida K."/>
            <person name="Zdobnov E."/>
            <person name="Zhang P."/>
            <person name="Zhang Y."/>
            <person name="Zimin A.V."/>
            <person name="Baldwin J."/>
            <person name="Abdouelleil A."/>
            <person name="Abdulkadir J."/>
            <person name="Abebe A."/>
            <person name="Abera B."/>
            <person name="Abreu J."/>
            <person name="Acer S.C."/>
            <person name="Aftuck L."/>
            <person name="Alexander A."/>
            <person name="An P."/>
            <person name="Anderson E."/>
            <person name="Anderson S."/>
            <person name="Arachi H."/>
            <person name="Azer M."/>
            <person name="Bachantsang P."/>
            <person name="Barry A."/>
            <person name="Bayul T."/>
            <person name="Berlin A."/>
            <person name="Bessette D."/>
            <person name="Bloom T."/>
            <person name="Blye J."/>
            <person name="Boguslavskiy L."/>
            <person name="Bonnet C."/>
            <person name="Boukhgalter B."/>
            <person name="Bourzgui I."/>
            <person name="Brown A."/>
            <person name="Cahill P."/>
            <person name="Channer S."/>
            <person name="Cheshatsang Y."/>
            <person name="Chuda L."/>
            <person name="Citroen M."/>
            <person name="Collymore A."/>
            <person name="Cooke P."/>
            <person name="Costello M."/>
            <person name="D'Aco K."/>
            <person name="Daza R."/>
            <person name="De Haan G."/>
            <person name="DeGray S."/>
            <person name="DeMaso C."/>
            <person name="Dhargay N."/>
            <person name="Dooley K."/>
            <person name="Dooley E."/>
            <person name="Doricent M."/>
            <person name="Dorje P."/>
            <person name="Dorjee K."/>
            <person name="Dupes A."/>
            <person name="Elong R."/>
            <person name="Falk J."/>
            <person name="Farina A."/>
            <person name="Faro S."/>
            <person name="Ferguson D."/>
            <person name="Fisher S."/>
            <person name="Foley C.D."/>
            <person name="Franke A."/>
            <person name="Friedrich D."/>
            <person name="Gadbois L."/>
            <person name="Gearin G."/>
            <person name="Gearin C.R."/>
            <person name="Giannoukos G."/>
            <person name="Goode T."/>
            <person name="Graham J."/>
            <person name="Grandbois E."/>
            <person name="Grewal S."/>
            <person name="Gyaltsen K."/>
            <person name="Hafez N."/>
            <person name="Hagos B."/>
            <person name="Hall J."/>
            <person name="Henson C."/>
            <person name="Hollinger A."/>
            <person name="Honan T."/>
            <person name="Huard M.D."/>
            <person name="Hughes L."/>
            <person name="Hurhula B."/>
            <person name="Husby M.E."/>
            <person name="Kamat A."/>
            <person name="Kanga B."/>
            <person name="Kashin S."/>
            <person name="Khazanovich D."/>
            <person name="Kisner P."/>
            <person name="Lance K."/>
            <person name="Lara M."/>
            <person name="Lee W."/>
            <person name="Lennon N."/>
            <person name="Letendre F."/>
            <person name="LeVine R."/>
            <person name="Lipovsky A."/>
            <person name="Liu X."/>
            <person name="Liu J."/>
            <person name="Liu S."/>
            <person name="Lokyitsang T."/>
            <person name="Lokyitsang Y."/>
            <person name="Lubonja R."/>
            <person name="Lui A."/>
            <person name="MacDonald P."/>
            <person name="Magnisalis V."/>
            <person name="Maru K."/>
            <person name="Matthews C."/>
            <person name="McCusker W."/>
            <person name="McDonough S."/>
            <person name="Mehta T."/>
            <person name="Meldrim J."/>
            <person name="Meneus L."/>
            <person name="Mihai O."/>
            <person name="Mihalev A."/>
            <person name="Mihova T."/>
            <person name="Mittelman R."/>
            <person name="Mlenga V."/>
            <person name="Montmayeur A."/>
            <person name="Mulrain L."/>
            <person name="Navidi A."/>
            <person name="Naylor J."/>
            <person name="Negash T."/>
            <person name="Nguyen T."/>
            <person name="Nguyen N."/>
            <person name="Nicol R."/>
            <person name="Norbu C."/>
            <person name="Norbu N."/>
            <person name="Novod N."/>
            <person name="O'Neill B."/>
            <person name="Osman S."/>
            <person name="Markiewicz E."/>
            <person name="Oyono O.L."/>
            <person name="Patti C."/>
            <person name="Phunkhang P."/>
            <person name="Pierre F."/>
            <person name="Priest M."/>
            <person name="Raghuraman S."/>
            <person name="Rege F."/>
            <person name="Reyes R."/>
            <person name="Rise C."/>
            <person name="Rogov P."/>
            <person name="Ross K."/>
            <person name="Ryan E."/>
            <person name="Settipalli S."/>
            <person name="Shea T."/>
            <person name="Sherpa N."/>
            <person name="Shi L."/>
            <person name="Shih D."/>
            <person name="Sparrow T."/>
            <person name="Spaulding J."/>
            <person name="Stalker J."/>
            <person name="Stange-Thomann N."/>
            <person name="Stavropoulos S."/>
            <person name="Stone C."/>
            <person name="Strader C."/>
            <person name="Tesfaye S."/>
            <person name="Thomson T."/>
            <person name="Thoulutsang Y."/>
            <person name="Thoulutsang D."/>
            <person name="Topham K."/>
            <person name="Topping I."/>
            <person name="Tsamla T."/>
            <person name="Vassiliev H."/>
            <person name="Vo A."/>
            <person name="Wangchuk T."/>
            <person name="Wangdi T."/>
            <person name="Weiand M."/>
            <person name="Wilkinson J."/>
            <person name="Wilson A."/>
            <person name="Yadav S."/>
            <person name="Young G."/>
            <person name="Yu Q."/>
            <person name="Zembek L."/>
            <person name="Zhong D."/>
            <person name="Zimmer A."/>
            <person name="Zwirko Z."/>
            <person name="Jaffe D.B."/>
            <person name="Alvarez P."/>
            <person name="Brockman W."/>
            <person name="Butler J."/>
            <person name="Chin C."/>
            <person name="Gnerre S."/>
            <person name="Grabherr M."/>
            <person name="Kleber M."/>
            <person name="Mauceli E."/>
            <person name="MacCallum I."/>
        </authorList>
    </citation>
    <scope>NUCLEOTIDE SEQUENCE [LARGE SCALE GENOMIC DNA]</scope>
    <source>
        <strain evidence="13">Tucson 14030-0811.24</strain>
    </source>
</reference>
<dbReference type="FunFam" id="2.60.40.1120:FF:000020">
    <property type="entry name" value="Silver, isoform N"/>
    <property type="match status" value="1"/>
</dbReference>
<dbReference type="SMART" id="SM00631">
    <property type="entry name" value="Zn_pept"/>
    <property type="match status" value="2"/>
</dbReference>
<organism evidence="12 13">
    <name type="scientific">Drosophila willistoni</name>
    <name type="common">Fruit fly</name>
    <dbReference type="NCBI Taxonomy" id="7260"/>
    <lineage>
        <taxon>Eukaryota</taxon>
        <taxon>Metazoa</taxon>
        <taxon>Ecdysozoa</taxon>
        <taxon>Arthropoda</taxon>
        <taxon>Hexapoda</taxon>
        <taxon>Insecta</taxon>
        <taxon>Pterygota</taxon>
        <taxon>Neoptera</taxon>
        <taxon>Endopterygota</taxon>
        <taxon>Diptera</taxon>
        <taxon>Brachycera</taxon>
        <taxon>Muscomorpha</taxon>
        <taxon>Ephydroidea</taxon>
        <taxon>Drosophilidae</taxon>
        <taxon>Drosophila</taxon>
        <taxon>Sophophora</taxon>
    </lineage>
</organism>
<name>A0A0Q9WRL3_DROWI</name>
<evidence type="ECO:0000256" key="10">
    <source>
        <dbReference type="SAM" id="SignalP"/>
    </source>
</evidence>
<feature type="active site" description="Proton donor/acceptor" evidence="8">
    <location>
        <position position="754"/>
    </location>
</feature>
<evidence type="ECO:0000313" key="12">
    <source>
        <dbReference type="EMBL" id="KRF98900.1"/>
    </source>
</evidence>
<dbReference type="PROSITE" id="PS00133">
    <property type="entry name" value="CARBOXYPEPT_ZN_2"/>
    <property type="match status" value="2"/>
</dbReference>